<dbReference type="KEGG" id="pvd:CFBP1590__3081"/>
<reference evidence="3" key="2">
    <citation type="submission" date="2019-02" db="EMBL/GenBank/DDBJ databases">
        <authorList>
            <person name="Lutz S."/>
            <person name="Schori C."/>
            <person name="Ahrens C.H."/>
            <person name="Gueguen E."/>
        </authorList>
    </citation>
    <scope>NUCLEOTIDE SEQUENCE</scope>
    <source>
        <strain evidence="3">Psy35</strain>
    </source>
</reference>
<proteinExistence type="predicted"/>
<dbReference type="Proteomes" id="UP000196842">
    <property type="component" value="Chromosome I"/>
</dbReference>
<protein>
    <submittedName>
        <fullName evidence="3">Uncharacterized protein</fullName>
    </submittedName>
</protein>
<dbReference type="RefSeq" id="WP_004886613.1">
    <property type="nucleotide sequence ID" value="NZ_CP036495.1"/>
</dbReference>
<evidence type="ECO:0000313" key="6">
    <source>
        <dbReference type="Proteomes" id="UP001343600"/>
    </source>
</evidence>
<evidence type="ECO:0000313" key="3">
    <source>
        <dbReference type="EMBL" id="UZA69537.1"/>
    </source>
</evidence>
<evidence type="ECO:0000313" key="2">
    <source>
        <dbReference type="EMBL" id="SMS10667.1"/>
    </source>
</evidence>
<dbReference type="EMBL" id="CP036495">
    <property type="protein sequence ID" value="UZA69537.1"/>
    <property type="molecule type" value="Genomic_DNA"/>
</dbReference>
<dbReference type="GeneID" id="47764736"/>
<dbReference type="AlphaFoldDB" id="A0A0D0KYA3"/>
<dbReference type="EMBL" id="JAZEIP010000026">
    <property type="protein sequence ID" value="MEE4041556.1"/>
    <property type="molecule type" value="Genomic_DNA"/>
</dbReference>
<evidence type="ECO:0000313" key="5">
    <source>
        <dbReference type="Proteomes" id="UP001163644"/>
    </source>
</evidence>
<accession>A0A0D0KYA3</accession>
<keyword evidence="6" id="KW-1185">Reference proteome</keyword>
<sequence>MTAAFIFNPNLTYDVISSRKRYPVWRIRERKVYAYLEHDPRRDWSGEIGTLSLGTPQRLVDHDGQTIAYIVGTEVRDTKGHRFSLSEVKE</sequence>
<dbReference type="EMBL" id="LT855380">
    <property type="protein sequence ID" value="SMS10667.1"/>
    <property type="molecule type" value="Genomic_DNA"/>
</dbReference>
<reference evidence="2 4" key="1">
    <citation type="submission" date="2017-05" db="EMBL/GenBank/DDBJ databases">
        <authorList>
            <person name="Song R."/>
            <person name="Chenine A.L."/>
            <person name="Ruprecht R.M."/>
        </authorList>
    </citation>
    <scope>NUCLEOTIDE SEQUENCE [LARGE SCALE GENOMIC DNA]</scope>
    <source>
        <strain evidence="2 4">CFBP 1590</strain>
    </source>
</reference>
<gene>
    <name evidence="2" type="ORF">CFBP1590__3081</name>
    <name evidence="3" type="ORF">EZZ81_15400</name>
    <name evidence="1" type="ORF">V2I87_15775</name>
</gene>
<dbReference type="Proteomes" id="UP001343600">
    <property type="component" value="Unassembled WGS sequence"/>
</dbReference>
<evidence type="ECO:0000313" key="4">
    <source>
        <dbReference type="Proteomes" id="UP000196842"/>
    </source>
</evidence>
<dbReference type="Proteomes" id="UP001163644">
    <property type="component" value="Chromosome"/>
</dbReference>
<dbReference type="OrthoDB" id="6893263at2"/>
<reference evidence="1 6" key="3">
    <citation type="submission" date="2024-01" db="EMBL/GenBank/DDBJ databases">
        <title>Characterization of Pseudomonas viridiflava in Georgia, USA.</title>
        <authorList>
            <person name="Zhao M."/>
            <person name="Dutta B."/>
        </authorList>
    </citation>
    <scope>NUCLEOTIDE SEQUENCE [LARGE SCALE GENOMIC DNA]</scope>
    <source>
        <strain evidence="1 6">21GA0539</strain>
    </source>
</reference>
<organism evidence="3 5">
    <name type="scientific">Pseudomonas viridiflava</name>
    <name type="common">Phytomonas viridiflava</name>
    <dbReference type="NCBI Taxonomy" id="33069"/>
    <lineage>
        <taxon>Bacteria</taxon>
        <taxon>Pseudomonadati</taxon>
        <taxon>Pseudomonadota</taxon>
        <taxon>Gammaproteobacteria</taxon>
        <taxon>Pseudomonadales</taxon>
        <taxon>Pseudomonadaceae</taxon>
        <taxon>Pseudomonas</taxon>
    </lineage>
</organism>
<evidence type="ECO:0000313" key="1">
    <source>
        <dbReference type="EMBL" id="MEE4041556.1"/>
    </source>
</evidence>
<name>A0A0D0KYA3_PSEVI</name>